<organism evidence="1 2">
    <name type="scientific">Rosa chinensis</name>
    <name type="common">China rose</name>
    <dbReference type="NCBI Taxonomy" id="74649"/>
    <lineage>
        <taxon>Eukaryota</taxon>
        <taxon>Viridiplantae</taxon>
        <taxon>Streptophyta</taxon>
        <taxon>Embryophyta</taxon>
        <taxon>Tracheophyta</taxon>
        <taxon>Spermatophyta</taxon>
        <taxon>Magnoliopsida</taxon>
        <taxon>eudicotyledons</taxon>
        <taxon>Gunneridae</taxon>
        <taxon>Pentapetalae</taxon>
        <taxon>rosids</taxon>
        <taxon>fabids</taxon>
        <taxon>Rosales</taxon>
        <taxon>Rosaceae</taxon>
        <taxon>Rosoideae</taxon>
        <taxon>Rosoideae incertae sedis</taxon>
        <taxon>Rosa</taxon>
    </lineage>
</organism>
<proteinExistence type="predicted"/>
<evidence type="ECO:0000313" key="2">
    <source>
        <dbReference type="Proteomes" id="UP000238479"/>
    </source>
</evidence>
<accession>A0A2P6RL19</accession>
<gene>
    <name evidence="1" type="ORF">RchiOBHm_Chr2g0096181</name>
</gene>
<evidence type="ECO:0000313" key="1">
    <source>
        <dbReference type="EMBL" id="PRQ47115.1"/>
    </source>
</evidence>
<protein>
    <submittedName>
        <fullName evidence="1">Uncharacterized protein</fullName>
    </submittedName>
</protein>
<dbReference type="EMBL" id="PDCK01000040">
    <property type="protein sequence ID" value="PRQ47115.1"/>
    <property type="molecule type" value="Genomic_DNA"/>
</dbReference>
<dbReference type="Gramene" id="PRQ47115">
    <property type="protein sequence ID" value="PRQ47115"/>
    <property type="gene ID" value="RchiOBHm_Chr2g0096181"/>
</dbReference>
<comment type="caution">
    <text evidence="1">The sequence shown here is derived from an EMBL/GenBank/DDBJ whole genome shotgun (WGS) entry which is preliminary data.</text>
</comment>
<name>A0A2P6RL19_ROSCH</name>
<sequence length="52" mass="6361">MAIKVYLQLILPHLRFLCFRITRVTRYSLVSKWVSIWIKLRSKIPFISFLHQ</sequence>
<keyword evidence="2" id="KW-1185">Reference proteome</keyword>
<reference evidence="1 2" key="1">
    <citation type="journal article" date="2018" name="Nat. Genet.">
        <title>The Rosa genome provides new insights in the design of modern roses.</title>
        <authorList>
            <person name="Bendahmane M."/>
        </authorList>
    </citation>
    <scope>NUCLEOTIDE SEQUENCE [LARGE SCALE GENOMIC DNA]</scope>
    <source>
        <strain evidence="2">cv. Old Blush</strain>
    </source>
</reference>
<dbReference type="Proteomes" id="UP000238479">
    <property type="component" value="Chromosome 2"/>
</dbReference>
<dbReference type="AlphaFoldDB" id="A0A2P6RL19"/>